<evidence type="ECO:0008006" key="6">
    <source>
        <dbReference type="Google" id="ProtNLM"/>
    </source>
</evidence>
<proteinExistence type="inferred from homology"/>
<feature type="domain" description="Interferon-related developmental regulator N-terminal" evidence="3">
    <location>
        <begin position="42"/>
        <end position="332"/>
    </location>
</feature>
<dbReference type="EMBL" id="OC854657">
    <property type="protein sequence ID" value="CAD7619934.1"/>
    <property type="molecule type" value="Genomic_DNA"/>
</dbReference>
<evidence type="ECO:0000313" key="4">
    <source>
        <dbReference type="EMBL" id="CAD7619934.1"/>
    </source>
</evidence>
<dbReference type="InterPro" id="IPR016024">
    <property type="entry name" value="ARM-type_fold"/>
</dbReference>
<accession>A0A7R9PTC9</accession>
<gene>
    <name evidence="4" type="ORF">OSB1V03_LOCUS431</name>
</gene>
<dbReference type="PANTHER" id="PTHR12354:SF1">
    <property type="entry name" value="INTERFERON-RELATED DEVELOPMENTAL REGULATOR 1"/>
    <property type="match status" value="1"/>
</dbReference>
<name>A0A7R9PTC9_9ACAR</name>
<dbReference type="InterPro" id="IPR039777">
    <property type="entry name" value="IFRD"/>
</dbReference>
<dbReference type="OrthoDB" id="18978at2759"/>
<dbReference type="InterPro" id="IPR007701">
    <property type="entry name" value="Interferon-rel_develop_reg_N"/>
</dbReference>
<dbReference type="InterPro" id="IPR006921">
    <property type="entry name" value="Interferon-rel_develop_reg_C"/>
</dbReference>
<protein>
    <recommendedName>
        <fullName evidence="6">Interferon-related developmental regulator 1</fullName>
    </recommendedName>
</protein>
<evidence type="ECO:0000259" key="2">
    <source>
        <dbReference type="Pfam" id="PF04836"/>
    </source>
</evidence>
<dbReference type="SUPFAM" id="SSF48371">
    <property type="entry name" value="ARM repeat"/>
    <property type="match status" value="1"/>
</dbReference>
<dbReference type="EMBL" id="CAJPIZ010000082">
    <property type="protein sequence ID" value="CAG2100364.1"/>
    <property type="molecule type" value="Genomic_DNA"/>
</dbReference>
<dbReference type="Proteomes" id="UP000759131">
    <property type="component" value="Unassembled WGS sequence"/>
</dbReference>
<evidence type="ECO:0000313" key="5">
    <source>
        <dbReference type="Proteomes" id="UP000759131"/>
    </source>
</evidence>
<dbReference type="AlphaFoldDB" id="A0A7R9PTC9"/>
<organism evidence="4">
    <name type="scientific">Medioppia subpectinata</name>
    <dbReference type="NCBI Taxonomy" id="1979941"/>
    <lineage>
        <taxon>Eukaryota</taxon>
        <taxon>Metazoa</taxon>
        <taxon>Ecdysozoa</taxon>
        <taxon>Arthropoda</taxon>
        <taxon>Chelicerata</taxon>
        <taxon>Arachnida</taxon>
        <taxon>Acari</taxon>
        <taxon>Acariformes</taxon>
        <taxon>Sarcoptiformes</taxon>
        <taxon>Oribatida</taxon>
        <taxon>Brachypylina</taxon>
        <taxon>Oppioidea</taxon>
        <taxon>Oppiidae</taxon>
        <taxon>Medioppia</taxon>
    </lineage>
</organism>
<evidence type="ECO:0000256" key="1">
    <source>
        <dbReference type="ARBA" id="ARBA00008828"/>
    </source>
</evidence>
<keyword evidence="5" id="KW-1185">Reference proteome</keyword>
<dbReference type="PANTHER" id="PTHR12354">
    <property type="entry name" value="INTERFERON-RELATED DEVELOPMENTAL REGULATOR"/>
    <property type="match status" value="1"/>
</dbReference>
<sequence>MISSGKAVRKEDLRSVVSDDCDSVIADNVSVTSYTSSAKWEAGSDDMNGATDDCNNEDNGVYIDDFEEKLIEAIDQTSGKSAKTRQLALDSVRKALITRFCFDFLMDRKVTIGDVLEHSVKRKGEELGSAALLSGVVFISLGASDDSDAIFAEIESHLVASLIDPSVPASVRSKCAAALGLGYFITNNGVDLMDSIMELFQSIFSASFLKGNGAIPTHTPDMTSLHASALYAWTLLLTLYTPSAALHLAEKLSKKLTELLDSPDVELRIAAGECIAVLSEISRERDDDFEFEEMDALCDKLRSLATDSQKFRAKKDRRQQRSSFRDILKAVEEREPPNITVKFGRERLVIDSWCRKRQYDAFCYVLKSGMNLHLAENDLLREIFELGTPLSSLDYTNSKLTKFERNMSNIASCKARTKTRGKLRDKRADIMA</sequence>
<comment type="similarity">
    <text evidence="1">Belongs to the IFRD family.</text>
</comment>
<dbReference type="Pfam" id="PF05004">
    <property type="entry name" value="IFRD"/>
    <property type="match status" value="1"/>
</dbReference>
<evidence type="ECO:0000259" key="3">
    <source>
        <dbReference type="Pfam" id="PF05004"/>
    </source>
</evidence>
<dbReference type="Pfam" id="PF04836">
    <property type="entry name" value="IFRD_C"/>
    <property type="match status" value="1"/>
</dbReference>
<feature type="domain" description="Interferon-related developmental regulator C-terminal" evidence="2">
    <location>
        <begin position="377"/>
        <end position="428"/>
    </location>
</feature>
<reference evidence="4" key="1">
    <citation type="submission" date="2020-11" db="EMBL/GenBank/DDBJ databases">
        <authorList>
            <person name="Tran Van P."/>
        </authorList>
    </citation>
    <scope>NUCLEOTIDE SEQUENCE</scope>
</reference>